<dbReference type="PROSITE" id="PS50043">
    <property type="entry name" value="HTH_LUXR_2"/>
    <property type="match status" value="1"/>
</dbReference>
<evidence type="ECO:0000259" key="5">
    <source>
        <dbReference type="PROSITE" id="PS50110"/>
    </source>
</evidence>
<organism evidence="6 7">
    <name type="scientific">Puia dinghuensis</name>
    <dbReference type="NCBI Taxonomy" id="1792502"/>
    <lineage>
        <taxon>Bacteria</taxon>
        <taxon>Pseudomonadati</taxon>
        <taxon>Bacteroidota</taxon>
        <taxon>Chitinophagia</taxon>
        <taxon>Chitinophagales</taxon>
        <taxon>Chitinophagaceae</taxon>
        <taxon>Puia</taxon>
    </lineage>
</organism>
<name>A0A8J2XMX7_9BACT</name>
<dbReference type="Proteomes" id="UP000607559">
    <property type="component" value="Unassembled WGS sequence"/>
</dbReference>
<keyword evidence="2 6" id="KW-0238">DNA-binding</keyword>
<reference evidence="6" key="2">
    <citation type="submission" date="2020-09" db="EMBL/GenBank/DDBJ databases">
        <authorList>
            <person name="Sun Q."/>
            <person name="Zhou Y."/>
        </authorList>
    </citation>
    <scope>NUCLEOTIDE SEQUENCE</scope>
    <source>
        <strain evidence="6">CGMCC 1.15448</strain>
    </source>
</reference>
<dbReference type="InterPro" id="IPR011006">
    <property type="entry name" value="CheY-like_superfamily"/>
</dbReference>
<dbReference type="PROSITE" id="PS50110">
    <property type="entry name" value="RESPONSE_REGULATORY"/>
    <property type="match status" value="1"/>
</dbReference>
<dbReference type="InterPro" id="IPR000792">
    <property type="entry name" value="Tscrpt_reg_LuxR_C"/>
</dbReference>
<dbReference type="Gene3D" id="3.40.50.2300">
    <property type="match status" value="1"/>
</dbReference>
<dbReference type="RefSeq" id="WP_188927407.1">
    <property type="nucleotide sequence ID" value="NZ_BMJC01000001.1"/>
</dbReference>
<evidence type="ECO:0000256" key="3">
    <source>
        <dbReference type="PROSITE-ProRule" id="PRU00169"/>
    </source>
</evidence>
<sequence length="214" mass="24040">MPITLLIVEDLDEVREGLKNFLALNPEFIVLDTFKTAEEALDAIPRLQADIVIMDISLPGMSGIECIRQIGDKSGHTQFMMFTVYENDEKVFEALKAGASGYLLKNTGLVNIIEALKELYEGGSPMSSNIARKLVRAFRQQAIETAENAIPDTAILSSRENEILQLLSHGLLYKEIADQLSISTSTVRQHIHRIYEKLHVQNRTEAINKAFRRP</sequence>
<accession>A0A8J2XMX7</accession>
<proteinExistence type="predicted"/>
<feature type="modified residue" description="4-aspartylphosphate" evidence="3">
    <location>
        <position position="55"/>
    </location>
</feature>
<dbReference type="Pfam" id="PF00072">
    <property type="entry name" value="Response_reg"/>
    <property type="match status" value="1"/>
</dbReference>
<dbReference type="SMART" id="SM00421">
    <property type="entry name" value="HTH_LUXR"/>
    <property type="match status" value="1"/>
</dbReference>
<evidence type="ECO:0000313" key="6">
    <source>
        <dbReference type="EMBL" id="GGA81549.1"/>
    </source>
</evidence>
<dbReference type="GO" id="GO:0003677">
    <property type="term" value="F:DNA binding"/>
    <property type="evidence" value="ECO:0007669"/>
    <property type="project" value="UniProtKB-KW"/>
</dbReference>
<dbReference type="CDD" id="cd17535">
    <property type="entry name" value="REC_NarL-like"/>
    <property type="match status" value="1"/>
</dbReference>
<gene>
    <name evidence="6" type="primary">citB</name>
    <name evidence="6" type="ORF">GCM10011511_00610</name>
</gene>
<dbReference type="InterPro" id="IPR001789">
    <property type="entry name" value="Sig_transdc_resp-reg_receiver"/>
</dbReference>
<dbReference type="GO" id="GO:0006355">
    <property type="term" value="P:regulation of DNA-templated transcription"/>
    <property type="evidence" value="ECO:0007669"/>
    <property type="project" value="InterPro"/>
</dbReference>
<dbReference type="CDD" id="cd06170">
    <property type="entry name" value="LuxR_C_like"/>
    <property type="match status" value="1"/>
</dbReference>
<keyword evidence="1 3" id="KW-0597">Phosphoprotein</keyword>
<feature type="domain" description="HTH luxR-type" evidence="4">
    <location>
        <begin position="149"/>
        <end position="214"/>
    </location>
</feature>
<dbReference type="Pfam" id="PF00196">
    <property type="entry name" value="GerE"/>
    <property type="match status" value="1"/>
</dbReference>
<dbReference type="AlphaFoldDB" id="A0A8J2XMX7"/>
<evidence type="ECO:0000256" key="1">
    <source>
        <dbReference type="ARBA" id="ARBA00022553"/>
    </source>
</evidence>
<dbReference type="SUPFAM" id="SSF52172">
    <property type="entry name" value="CheY-like"/>
    <property type="match status" value="1"/>
</dbReference>
<evidence type="ECO:0000256" key="2">
    <source>
        <dbReference type="ARBA" id="ARBA00023125"/>
    </source>
</evidence>
<dbReference type="SMART" id="SM00448">
    <property type="entry name" value="REC"/>
    <property type="match status" value="1"/>
</dbReference>
<dbReference type="PRINTS" id="PR00038">
    <property type="entry name" value="HTHLUXR"/>
</dbReference>
<evidence type="ECO:0000313" key="7">
    <source>
        <dbReference type="Proteomes" id="UP000607559"/>
    </source>
</evidence>
<dbReference type="InterPro" id="IPR058245">
    <property type="entry name" value="NreC/VraR/RcsB-like_REC"/>
</dbReference>
<dbReference type="SUPFAM" id="SSF46894">
    <property type="entry name" value="C-terminal effector domain of the bipartite response regulators"/>
    <property type="match status" value="1"/>
</dbReference>
<dbReference type="EMBL" id="BMJC01000001">
    <property type="protein sequence ID" value="GGA81549.1"/>
    <property type="molecule type" value="Genomic_DNA"/>
</dbReference>
<reference evidence="6" key="1">
    <citation type="journal article" date="2014" name="Int. J. Syst. Evol. Microbiol.">
        <title>Complete genome sequence of Corynebacterium casei LMG S-19264T (=DSM 44701T), isolated from a smear-ripened cheese.</title>
        <authorList>
            <consortium name="US DOE Joint Genome Institute (JGI-PGF)"/>
            <person name="Walter F."/>
            <person name="Albersmeier A."/>
            <person name="Kalinowski J."/>
            <person name="Ruckert C."/>
        </authorList>
    </citation>
    <scope>NUCLEOTIDE SEQUENCE</scope>
    <source>
        <strain evidence="6">CGMCC 1.15448</strain>
    </source>
</reference>
<evidence type="ECO:0000259" key="4">
    <source>
        <dbReference type="PROSITE" id="PS50043"/>
    </source>
</evidence>
<feature type="domain" description="Response regulatory" evidence="5">
    <location>
        <begin position="4"/>
        <end position="120"/>
    </location>
</feature>
<keyword evidence="7" id="KW-1185">Reference proteome</keyword>
<dbReference type="PROSITE" id="PS00622">
    <property type="entry name" value="HTH_LUXR_1"/>
    <property type="match status" value="1"/>
</dbReference>
<comment type="caution">
    <text evidence="6">The sequence shown here is derived from an EMBL/GenBank/DDBJ whole genome shotgun (WGS) entry which is preliminary data.</text>
</comment>
<protein>
    <submittedName>
        <fullName evidence="6">DNA-binding response regulator</fullName>
    </submittedName>
</protein>
<dbReference type="PANTHER" id="PTHR43214:SF43">
    <property type="entry name" value="TWO-COMPONENT RESPONSE REGULATOR"/>
    <property type="match status" value="1"/>
</dbReference>
<dbReference type="InterPro" id="IPR039420">
    <property type="entry name" value="WalR-like"/>
</dbReference>
<dbReference type="InterPro" id="IPR016032">
    <property type="entry name" value="Sig_transdc_resp-reg_C-effctor"/>
</dbReference>
<dbReference type="GO" id="GO:0000160">
    <property type="term" value="P:phosphorelay signal transduction system"/>
    <property type="evidence" value="ECO:0007669"/>
    <property type="project" value="InterPro"/>
</dbReference>
<dbReference type="PANTHER" id="PTHR43214">
    <property type="entry name" value="TWO-COMPONENT RESPONSE REGULATOR"/>
    <property type="match status" value="1"/>
</dbReference>